<dbReference type="KEGG" id="atx:GCD22_01617"/>
<dbReference type="GO" id="GO:0003676">
    <property type="term" value="F:nucleic acid binding"/>
    <property type="evidence" value="ECO:0007669"/>
    <property type="project" value="InterPro"/>
</dbReference>
<dbReference type="Proteomes" id="UP000363590">
    <property type="component" value="Chromosome"/>
</dbReference>
<evidence type="ECO:0000313" key="1">
    <source>
        <dbReference type="EMBL" id="QFX95923.1"/>
    </source>
</evidence>
<sequence length="252" mass="28675">MRCNGDFRSDEAISILLESDIVVTNPPFSLFREYIAQLMEYKKDLLVIGSMNAISYKEIFPLIKHNALWLGVTTGARAFILPKNAPEKSTDKIIDGKRCTVLGNTCWFTNITHSKRNQPIELYHTYRGHEENYPRYDNYDAIEVSKVKDIPCDYDGAMGVPITFLEKCCPDQFEILGITAGRDEFECRPSKRYKNPVQHNANGSTSNGSKANTRSTILIYRTPSGTYYTADNADSKFLIVYARILIKTKQRS</sequence>
<name>A0A5P9XRE4_ACITH</name>
<proteinExistence type="predicted"/>
<dbReference type="InterPro" id="IPR002052">
    <property type="entry name" value="DNA_methylase_N6_adenine_CS"/>
</dbReference>
<reference evidence="1 2" key="1">
    <citation type="submission" date="2019-10" db="EMBL/GenBank/DDBJ databases">
        <authorList>
            <person name="Wang R."/>
        </authorList>
    </citation>
    <scope>NUCLEOTIDE SEQUENCE [LARGE SCALE GENOMIC DNA]</scope>
    <source>
        <strain evidence="1 2">ATCC 19377</strain>
    </source>
</reference>
<dbReference type="REBASE" id="342951">
    <property type="entry name" value="M.AthC19377ORFBP"/>
</dbReference>
<dbReference type="EMBL" id="CP045571">
    <property type="protein sequence ID" value="QFX95923.1"/>
    <property type="molecule type" value="Genomic_DNA"/>
</dbReference>
<protein>
    <submittedName>
        <fullName evidence="1">Modification methylase</fullName>
    </submittedName>
</protein>
<keyword evidence="1" id="KW-0489">Methyltransferase</keyword>
<dbReference type="GO" id="GO:0008168">
    <property type="term" value="F:methyltransferase activity"/>
    <property type="evidence" value="ECO:0007669"/>
    <property type="project" value="UniProtKB-KW"/>
</dbReference>
<organism evidence="1 2">
    <name type="scientific">Acidithiobacillus thiooxidans ATCC 19377</name>
    <dbReference type="NCBI Taxonomy" id="637390"/>
    <lineage>
        <taxon>Bacteria</taxon>
        <taxon>Pseudomonadati</taxon>
        <taxon>Pseudomonadota</taxon>
        <taxon>Acidithiobacillia</taxon>
        <taxon>Acidithiobacillales</taxon>
        <taxon>Acidithiobacillaceae</taxon>
        <taxon>Acidithiobacillus</taxon>
    </lineage>
</organism>
<evidence type="ECO:0000313" key="2">
    <source>
        <dbReference type="Proteomes" id="UP000363590"/>
    </source>
</evidence>
<accession>A0A5P9XRE4</accession>
<dbReference type="Pfam" id="PF13651">
    <property type="entry name" value="EcoRI_methylase"/>
    <property type="match status" value="1"/>
</dbReference>
<dbReference type="GO" id="GO:0032259">
    <property type="term" value="P:methylation"/>
    <property type="evidence" value="ECO:0007669"/>
    <property type="project" value="UniProtKB-KW"/>
</dbReference>
<keyword evidence="1" id="KW-0808">Transferase</keyword>
<gene>
    <name evidence="1" type="primary">ecoRIM</name>
    <name evidence="1" type="ORF">GCD22_01617</name>
</gene>
<dbReference type="PROSITE" id="PS00092">
    <property type="entry name" value="N6_MTASE"/>
    <property type="match status" value="1"/>
</dbReference>
<dbReference type="InterPro" id="IPR025247">
    <property type="entry name" value="EcoRI-like_methylase"/>
</dbReference>
<dbReference type="AlphaFoldDB" id="A0A5P9XRE4"/>